<keyword evidence="2" id="KW-1185">Reference proteome</keyword>
<sequence length="101" mass="11880">MKEEIFVEKFAFVFESLKKLYLIKSQKFTHIQIENFLAEPNTRLAQLQFMWSIQLVGFIRFQASQSIPKLLKLSQETILKNKSNIFTYKSLSSISKKAKTE</sequence>
<evidence type="ECO:0000313" key="1">
    <source>
        <dbReference type="EMBL" id="RNA00485.1"/>
    </source>
</evidence>
<dbReference type="AlphaFoldDB" id="A0A3M7PP04"/>
<reference evidence="1 2" key="1">
    <citation type="journal article" date="2018" name="Sci. Rep.">
        <title>Genomic signatures of local adaptation to the degree of environmental predictability in rotifers.</title>
        <authorList>
            <person name="Franch-Gras L."/>
            <person name="Hahn C."/>
            <person name="Garcia-Roger E.M."/>
            <person name="Carmona M.J."/>
            <person name="Serra M."/>
            <person name="Gomez A."/>
        </authorList>
    </citation>
    <scope>NUCLEOTIDE SEQUENCE [LARGE SCALE GENOMIC DNA]</scope>
    <source>
        <strain evidence="1">HYR1</strain>
    </source>
</reference>
<proteinExistence type="predicted"/>
<name>A0A3M7PP04_BRAPC</name>
<evidence type="ECO:0000313" key="2">
    <source>
        <dbReference type="Proteomes" id="UP000276133"/>
    </source>
</evidence>
<protein>
    <submittedName>
        <fullName evidence="1">Uncharacterized protein</fullName>
    </submittedName>
</protein>
<accession>A0A3M7PP04</accession>
<dbReference type="EMBL" id="REGN01009724">
    <property type="protein sequence ID" value="RNA00485.1"/>
    <property type="molecule type" value="Genomic_DNA"/>
</dbReference>
<dbReference type="Proteomes" id="UP000276133">
    <property type="component" value="Unassembled WGS sequence"/>
</dbReference>
<organism evidence="1 2">
    <name type="scientific">Brachionus plicatilis</name>
    <name type="common">Marine rotifer</name>
    <name type="synonym">Brachionus muelleri</name>
    <dbReference type="NCBI Taxonomy" id="10195"/>
    <lineage>
        <taxon>Eukaryota</taxon>
        <taxon>Metazoa</taxon>
        <taxon>Spiralia</taxon>
        <taxon>Gnathifera</taxon>
        <taxon>Rotifera</taxon>
        <taxon>Eurotatoria</taxon>
        <taxon>Monogononta</taxon>
        <taxon>Pseudotrocha</taxon>
        <taxon>Ploima</taxon>
        <taxon>Brachionidae</taxon>
        <taxon>Brachionus</taxon>
    </lineage>
</organism>
<comment type="caution">
    <text evidence="1">The sequence shown here is derived from an EMBL/GenBank/DDBJ whole genome shotgun (WGS) entry which is preliminary data.</text>
</comment>
<gene>
    <name evidence="1" type="ORF">BpHYR1_017559</name>
</gene>